<reference evidence="1 2" key="1">
    <citation type="journal article" date="2012" name="Genet. Mol. Biol.">
        <title>Analysis of 16S rRNA and mxaF genes revealing insights into Methylobacterium niche-specific plant association.</title>
        <authorList>
            <person name="Dourado M.N."/>
            <person name="Andreote F.D."/>
            <person name="Dini-Andreote F."/>
            <person name="Conti R."/>
            <person name="Araujo J.M."/>
            <person name="Araujo W.L."/>
        </authorList>
    </citation>
    <scope>NUCLEOTIDE SEQUENCE [LARGE SCALE GENOMIC DNA]</scope>
    <source>
        <strain evidence="1 2">SR1.6/4</strain>
    </source>
</reference>
<name>A0ABU7TDP1_9HYPH</name>
<accession>A0ABU7TDP1</accession>
<proteinExistence type="predicted"/>
<sequence>MGFVSLKDWRARSAGLARAAARAKALIGPALGLTEADALSVNEIACSDPGCPDVETIVLVMRAGEPTRALRLARPLDAVDAAAARVLAVEEARLRGVPEPAFIISS</sequence>
<dbReference type="Proteomes" id="UP001349262">
    <property type="component" value="Unassembled WGS sequence"/>
</dbReference>
<gene>
    <name evidence="1" type="ORF">MRSR164_18830</name>
</gene>
<comment type="caution">
    <text evidence="1">The sequence shown here is derived from an EMBL/GenBank/DDBJ whole genome shotgun (WGS) entry which is preliminary data.</text>
</comment>
<keyword evidence="2" id="KW-1185">Reference proteome</keyword>
<organism evidence="1 2">
    <name type="scientific">Methylobacterium radiotolerans</name>
    <dbReference type="NCBI Taxonomy" id="31998"/>
    <lineage>
        <taxon>Bacteria</taxon>
        <taxon>Pseudomonadati</taxon>
        <taxon>Pseudomonadota</taxon>
        <taxon>Alphaproteobacteria</taxon>
        <taxon>Hyphomicrobiales</taxon>
        <taxon>Methylobacteriaceae</taxon>
        <taxon>Methylobacterium</taxon>
    </lineage>
</organism>
<evidence type="ECO:0000313" key="2">
    <source>
        <dbReference type="Proteomes" id="UP001349262"/>
    </source>
</evidence>
<evidence type="ECO:0008006" key="3">
    <source>
        <dbReference type="Google" id="ProtNLM"/>
    </source>
</evidence>
<dbReference type="EMBL" id="MLBY01000005">
    <property type="protein sequence ID" value="MEE7458756.1"/>
    <property type="molecule type" value="Genomic_DNA"/>
</dbReference>
<protein>
    <recommendedName>
        <fullName evidence="3">Nitrate reductase</fullName>
    </recommendedName>
</protein>
<evidence type="ECO:0000313" key="1">
    <source>
        <dbReference type="EMBL" id="MEE7458756.1"/>
    </source>
</evidence>